<name>A0A1I2RQ72_9LACO</name>
<dbReference type="AlphaFoldDB" id="A0A1I2RQ72"/>
<keyword evidence="1" id="KW-0378">Hydrolase</keyword>
<dbReference type="Gene3D" id="3.90.400.10">
    <property type="entry name" value="Oligo-1,6-glucosidase, Domain 2"/>
    <property type="match status" value="1"/>
</dbReference>
<dbReference type="Pfam" id="PF00128">
    <property type="entry name" value="Alpha-amylase"/>
    <property type="match status" value="1"/>
</dbReference>
<dbReference type="InterPro" id="IPR004185">
    <property type="entry name" value="Glyco_hydro_13_lg-like_dom"/>
</dbReference>
<keyword evidence="2" id="KW-0326">Glycosidase</keyword>
<dbReference type="CDD" id="cd11338">
    <property type="entry name" value="AmyAc_CMD"/>
    <property type="match status" value="1"/>
</dbReference>
<sequence>MEISALYHRPDSEMAYLKTKDAFQIRLRTKHSDVKEVKLLYGDPYGNKVNEKDESTWEHDVILMEKTFETKYHDYWETEVKMPLNRLQYAFHLVGNDGEEILYDDRRVMPYTEENEDKLSCFRMPYLHEIDRVKTPEWVKKTVWYQIFPERFANGDKTNDPTGTLPWGSADPTPTNFFGGDLKGILDHLDYLQDLGVNGLYLCPIFTATSNHKYDTVDYFGIDPAFGDKETFKELVDAAHERGMHVMLDAVFNHMGDFSIQWKDVQKYGENSRFAKWFHINKFPVSYDETENAEHAKNLTYEVFATTPHMPKLNTANEETAEYLLEIAQYWIKEFDIDAWRLDVANEIDHHFWKRFYAATHELKSDFYVLGEVWHSAQEWVEQEEFDAVMNYPFTESIALDFVKHETTAKEMVSMLSEHLMKYRDQTNEVMLNAMDTHDTARLLTLCHGNKKLQRQTLAFMFTQPGAPCVYYGTEVGLDGGFDPGCRKCMIWDEEKQDHEMFAFMQKLIKLRKDYADIWSKGKVEYRNVCDETNSLEVVRSFDGVELHCFFNMGEKALEAPCFGEVLLGQNLKNDKVEKDGFIIVKK</sequence>
<proteinExistence type="predicted"/>
<dbReference type="GO" id="GO:0005509">
    <property type="term" value="F:calcium ion binding"/>
    <property type="evidence" value="ECO:0007669"/>
    <property type="project" value="InterPro"/>
</dbReference>
<dbReference type="SUPFAM" id="SSF51445">
    <property type="entry name" value="(Trans)glycosidases"/>
    <property type="match status" value="1"/>
</dbReference>
<organism evidence="4 5">
    <name type="scientific">Ligilactobacillus ruminis DSM 20403 = NBRC 102161</name>
    <dbReference type="NCBI Taxonomy" id="1423798"/>
    <lineage>
        <taxon>Bacteria</taxon>
        <taxon>Bacillati</taxon>
        <taxon>Bacillota</taxon>
        <taxon>Bacilli</taxon>
        <taxon>Lactobacillales</taxon>
        <taxon>Lactobacillaceae</taxon>
        <taxon>Ligilactobacillus</taxon>
    </lineage>
</organism>
<feature type="domain" description="Glycosyl hydrolase family 13 catalytic" evidence="3">
    <location>
        <begin position="146"/>
        <end position="512"/>
    </location>
</feature>
<dbReference type="Pfam" id="PF02903">
    <property type="entry name" value="Alpha-amylase_N"/>
    <property type="match status" value="1"/>
</dbReference>
<reference evidence="5" key="1">
    <citation type="submission" date="2016-10" db="EMBL/GenBank/DDBJ databases">
        <authorList>
            <person name="Varghese N."/>
            <person name="Submissions S."/>
        </authorList>
    </citation>
    <scope>NUCLEOTIDE SEQUENCE [LARGE SCALE GENOMIC DNA]</scope>
    <source>
        <strain evidence="5">DSM 20403</strain>
    </source>
</reference>
<evidence type="ECO:0000313" key="4">
    <source>
        <dbReference type="EMBL" id="SFG42610.1"/>
    </source>
</evidence>
<dbReference type="InterPro" id="IPR014756">
    <property type="entry name" value="Ig_E-set"/>
</dbReference>
<evidence type="ECO:0000259" key="3">
    <source>
        <dbReference type="SMART" id="SM00642"/>
    </source>
</evidence>
<dbReference type="InterPro" id="IPR006047">
    <property type="entry name" value="GH13_cat_dom"/>
</dbReference>
<dbReference type="InterPro" id="IPR013783">
    <property type="entry name" value="Ig-like_fold"/>
</dbReference>
<dbReference type="OrthoDB" id="9805159at2"/>
<evidence type="ECO:0000256" key="2">
    <source>
        <dbReference type="ARBA" id="ARBA00023295"/>
    </source>
</evidence>
<dbReference type="SMART" id="SM00642">
    <property type="entry name" value="Aamy"/>
    <property type="match status" value="1"/>
</dbReference>
<protein>
    <recommendedName>
        <fullName evidence="3">Glycosyl hydrolase family 13 catalytic domain-containing protein</fullName>
    </recommendedName>
</protein>
<gene>
    <name evidence="4" type="ORF">SAMN02910432_01324</name>
</gene>
<dbReference type="InterPro" id="IPR045857">
    <property type="entry name" value="O16G_dom_2"/>
</dbReference>
<dbReference type="GeneID" id="29803393"/>
<evidence type="ECO:0000256" key="1">
    <source>
        <dbReference type="ARBA" id="ARBA00022801"/>
    </source>
</evidence>
<dbReference type="Gene3D" id="3.20.20.80">
    <property type="entry name" value="Glycosidases"/>
    <property type="match status" value="1"/>
</dbReference>
<dbReference type="EMBL" id="FOPI01000019">
    <property type="protein sequence ID" value="SFG42610.1"/>
    <property type="molecule type" value="Genomic_DNA"/>
</dbReference>
<dbReference type="PANTHER" id="PTHR10357">
    <property type="entry name" value="ALPHA-AMYLASE FAMILY MEMBER"/>
    <property type="match status" value="1"/>
</dbReference>
<accession>A0A1I2RQ72</accession>
<dbReference type="Gene3D" id="2.60.40.10">
    <property type="entry name" value="Immunoglobulins"/>
    <property type="match status" value="1"/>
</dbReference>
<dbReference type="CDD" id="cd02857">
    <property type="entry name" value="E_set_CDase_PDE_N"/>
    <property type="match status" value="1"/>
</dbReference>
<dbReference type="GO" id="GO:0004556">
    <property type="term" value="F:alpha-amylase activity"/>
    <property type="evidence" value="ECO:0007669"/>
    <property type="project" value="InterPro"/>
</dbReference>
<dbReference type="Proteomes" id="UP000182635">
    <property type="component" value="Unassembled WGS sequence"/>
</dbReference>
<dbReference type="PANTHER" id="PTHR10357:SF210">
    <property type="entry name" value="MALTODEXTRIN GLUCOSIDASE"/>
    <property type="match status" value="1"/>
</dbReference>
<dbReference type="GO" id="GO:0005975">
    <property type="term" value="P:carbohydrate metabolic process"/>
    <property type="evidence" value="ECO:0007669"/>
    <property type="project" value="InterPro"/>
</dbReference>
<evidence type="ECO:0000313" key="5">
    <source>
        <dbReference type="Proteomes" id="UP000182635"/>
    </source>
</evidence>
<dbReference type="InterPro" id="IPR017853">
    <property type="entry name" value="GH"/>
</dbReference>
<dbReference type="SUPFAM" id="SSF81296">
    <property type="entry name" value="E set domains"/>
    <property type="match status" value="1"/>
</dbReference>
<dbReference type="RefSeq" id="WP_014074234.1">
    <property type="nucleotide sequence ID" value="NZ_AYYL01000012.1"/>
</dbReference>